<organism evidence="11 12">
    <name type="scientific">Branchiostoma lanceolatum</name>
    <name type="common">Common lancelet</name>
    <name type="synonym">Amphioxus lanceolatum</name>
    <dbReference type="NCBI Taxonomy" id="7740"/>
    <lineage>
        <taxon>Eukaryota</taxon>
        <taxon>Metazoa</taxon>
        <taxon>Chordata</taxon>
        <taxon>Cephalochordata</taxon>
        <taxon>Leptocardii</taxon>
        <taxon>Amphioxiformes</taxon>
        <taxon>Branchiostomatidae</taxon>
        <taxon>Branchiostoma</taxon>
    </lineage>
</organism>
<dbReference type="Gene3D" id="2.60.40.420">
    <property type="entry name" value="Cupredoxins - blue copper proteins"/>
    <property type="match status" value="3"/>
</dbReference>
<evidence type="ECO:0000259" key="8">
    <source>
        <dbReference type="Pfam" id="PF05729"/>
    </source>
</evidence>
<reference evidence="11" key="1">
    <citation type="submission" date="2022-01" db="EMBL/GenBank/DDBJ databases">
        <authorList>
            <person name="Braso-Vives M."/>
        </authorList>
    </citation>
    <scope>NUCLEOTIDE SEQUENCE</scope>
</reference>
<proteinExistence type="inferred from homology"/>
<dbReference type="InterPro" id="IPR007111">
    <property type="entry name" value="NACHT_NTPase"/>
</dbReference>
<evidence type="ECO:0000256" key="6">
    <source>
        <dbReference type="ARBA" id="ARBA00023002"/>
    </source>
</evidence>
<dbReference type="FunFam" id="2.60.40.420:FF:000113">
    <property type="entry name" value="Uncharacterized protein"/>
    <property type="match status" value="1"/>
</dbReference>
<feature type="domain" description="Plastocyanin-like" evidence="9">
    <location>
        <begin position="1125"/>
        <end position="1273"/>
    </location>
</feature>
<keyword evidence="6" id="KW-0560">Oxidoreductase</keyword>
<dbReference type="PANTHER" id="PTHR46312">
    <property type="entry name" value="NACHT DOMAIN-CONTAINING PROTEIN"/>
    <property type="match status" value="1"/>
</dbReference>
<dbReference type="InterPro" id="IPR033138">
    <property type="entry name" value="Cu_oxidase_CS"/>
</dbReference>
<comment type="similarity">
    <text evidence="1">Belongs to the multicopper oxidase family.</text>
</comment>
<evidence type="ECO:0000256" key="2">
    <source>
        <dbReference type="ARBA" id="ARBA00013107"/>
    </source>
</evidence>
<dbReference type="Proteomes" id="UP000838412">
    <property type="component" value="Chromosome 3"/>
</dbReference>
<gene>
    <name evidence="11" type="primary">NLRC3</name>
    <name evidence="11" type="ORF">BLAG_LOCUS16255</name>
</gene>
<evidence type="ECO:0000259" key="10">
    <source>
        <dbReference type="Pfam" id="PF07732"/>
    </source>
</evidence>
<dbReference type="CDD" id="cd13884">
    <property type="entry name" value="CuRO_2_tcLCC_insect_like"/>
    <property type="match status" value="1"/>
</dbReference>
<dbReference type="CDD" id="cd13858">
    <property type="entry name" value="CuRO_1_tcLCC2_insect_like"/>
    <property type="match status" value="1"/>
</dbReference>
<dbReference type="PANTHER" id="PTHR46312:SF2">
    <property type="entry name" value="NUCLEOTIDE-BINDING OLIGOMERIZATION DOMAIN-CONTAINING PROTEIN 2-LIKE"/>
    <property type="match status" value="1"/>
</dbReference>
<dbReference type="InterPro" id="IPR001611">
    <property type="entry name" value="Leu-rich_rpt"/>
</dbReference>
<dbReference type="OrthoDB" id="2121828at2759"/>
<dbReference type="Gene3D" id="3.40.50.300">
    <property type="entry name" value="P-loop containing nucleotide triphosphate hydrolases"/>
    <property type="match status" value="1"/>
</dbReference>
<dbReference type="FunFam" id="2.60.40.420:FF:000100">
    <property type="entry name" value="Uncharacterized protein"/>
    <property type="match status" value="1"/>
</dbReference>
<dbReference type="InterPro" id="IPR002355">
    <property type="entry name" value="Cu_oxidase_Cu_BS"/>
</dbReference>
<accession>A0A8J9ZRH9</accession>
<evidence type="ECO:0000259" key="9">
    <source>
        <dbReference type="Pfam" id="PF07731"/>
    </source>
</evidence>
<dbReference type="CDD" id="cd13905">
    <property type="entry name" value="CuRO_3_tcLLC2_insect_like"/>
    <property type="match status" value="1"/>
</dbReference>
<dbReference type="GO" id="GO:0005524">
    <property type="term" value="F:ATP binding"/>
    <property type="evidence" value="ECO:0007669"/>
    <property type="project" value="UniProtKB-KW"/>
</dbReference>
<dbReference type="InterPro" id="IPR001117">
    <property type="entry name" value="Cu-oxidase_2nd"/>
</dbReference>
<dbReference type="GO" id="GO:0005507">
    <property type="term" value="F:copper ion binding"/>
    <property type="evidence" value="ECO:0007669"/>
    <property type="project" value="InterPro"/>
</dbReference>
<dbReference type="EMBL" id="OV696688">
    <property type="protein sequence ID" value="CAH1258817.1"/>
    <property type="molecule type" value="Genomic_DNA"/>
</dbReference>
<evidence type="ECO:0000259" key="7">
    <source>
        <dbReference type="Pfam" id="PF00394"/>
    </source>
</evidence>
<dbReference type="PROSITE" id="PS00080">
    <property type="entry name" value="MULTICOPPER_OXIDASE2"/>
    <property type="match status" value="1"/>
</dbReference>
<feature type="domain" description="NACHT" evidence="8">
    <location>
        <begin position="2"/>
        <end position="107"/>
    </location>
</feature>
<dbReference type="Pfam" id="PF13516">
    <property type="entry name" value="LRR_6"/>
    <property type="match status" value="2"/>
</dbReference>
<dbReference type="SUPFAM" id="SSF49503">
    <property type="entry name" value="Cupredoxins"/>
    <property type="match status" value="3"/>
</dbReference>
<keyword evidence="4" id="KW-0547">Nucleotide-binding</keyword>
<dbReference type="FunFam" id="2.60.40.420:FF:000120">
    <property type="entry name" value="Uncharacterized protein"/>
    <property type="match status" value="1"/>
</dbReference>
<dbReference type="EC" id="1.16.3.1" evidence="2"/>
<evidence type="ECO:0000256" key="4">
    <source>
        <dbReference type="ARBA" id="ARBA00022741"/>
    </source>
</evidence>
<sequence>MEDIILDQCLPSEDEDIHREVIDHLLHKSKAKILFVLDGYDELHAGCKKKNGTIPKLLSGKIFKKTHILVSSLPSSGIEENLKVEQRVWVSGIARENVAPCIERYFNACSRPELALELQSALRDAYTIPEDLLKSPIFLMLLCLVWEESLDAYRVLSNRMTLTGLYKEMLTSGVRRYCRWKHIDMLDDDDLPQNLSDCLKTLGQAALEGLKTHRSHFDVSEVTTDGRDIDFLLRLGMVSRVPPASKRHPREQITFNHKTMQEFLAARYIAVSHSCSQTKIQELISTIDASLEYKTLLQFLCGFNEQTAIVVFQQVCKLYNYFLKGYREAYYEGTVAGETARTYSDYMIMCLLSLRESQSRYIVAKVMSPVFHSINLSLCASCRLSAALKYLLQVAGNDVRQLKICFLNPGDDAAANYVTSLLSRSFPRLQLDVRLFDCQVGADRMGILAVRLRSAPCLQTLYLEGTHLDDEAAEALAHALFYVPLLEELELSNNQIGDPGMTAISKEIHNVPNLTFFGINDNDIGDASIVAMSTRLKHLPALRELRLGGNSLSASGIRTFFAVIPNMRNLDTLDLSSSSKDPARMDAKTVASLVQAFPRLTALVILKLLNLAMKKAQLEKIMKAAEEHTKLHKICLPRQLSSTGAMADESSARLAGVITTDLECKSHPAARSLELVPLEKTDTQSVWVSITDDGHLELFTTLTLDPHRDDVNGTRVSADDVITADGVQRNVILVNDQFPGPAIEVMEGAQVAVTVVNQLLTEAVTIHWHGLHMRNTPWMDGVPSVTQCPIMPHESFTYRFRAFPAGTFYYHSHMSSQMADGLFGALIIHNSQPTIPSTLLLLNEWYHEEAETLDIDSRYNLYHKGAGQFEFDERSRGYSVDGVEIIGRKYVSALINGRGRYKSNKAPLSKFTVEEGQKIRIRLIHAGGDNNFKVSIDQHALRVLASDGHDINPLTVDAIIVSPGERFDFEVNATASPDMYWIRAETLREGICVTCPFNFGSYSFEHATITPDDVVEDTRAVLIYQGSSSDKDPASQARQCTKENPCIFLNCPFKGYPEDRHIVCISIADTSTPTPSQGDSVEDDDVEEYFLNFGFHVGSSINMHQFLPPISPLYQSSSANTTVPCPLEQCHQQGCKCTHILDLPFNKTIQLVLATYPDPRSRTAHHNVHIHGYTFDVVAAGYPSFNGTTGVFTPAHGNPDVVCSNEQCSTVTWRQGPPSIKLRNAPQKDTVLLPAPGYMVVRFRSDNPGFWLLHCHQSMHLAEGMAMVLNVAEDRHPAPPSGFPKCGNFRNLRATKLGNLWLQYWDQLQEALQLGQD</sequence>
<dbReference type="SUPFAM" id="SSF52047">
    <property type="entry name" value="RNI-like"/>
    <property type="match status" value="1"/>
</dbReference>
<keyword evidence="5" id="KW-0067">ATP-binding</keyword>
<dbReference type="Pfam" id="PF07732">
    <property type="entry name" value="Cu-oxidase_3"/>
    <property type="match status" value="1"/>
</dbReference>
<dbReference type="Pfam" id="PF07731">
    <property type="entry name" value="Cu-oxidase_2"/>
    <property type="match status" value="1"/>
</dbReference>
<dbReference type="SMART" id="SM00368">
    <property type="entry name" value="LRR_RI"/>
    <property type="match status" value="4"/>
</dbReference>
<evidence type="ECO:0000313" key="11">
    <source>
        <dbReference type="EMBL" id="CAH1258817.1"/>
    </source>
</evidence>
<protein>
    <recommendedName>
        <fullName evidence="2">ferroxidase</fullName>
        <ecNumber evidence="2">1.16.3.1</ecNumber>
    </recommendedName>
</protein>
<keyword evidence="12" id="KW-1185">Reference proteome</keyword>
<keyword evidence="3" id="KW-0479">Metal-binding</keyword>
<feature type="domain" description="Plastocyanin-like" evidence="7">
    <location>
        <begin position="838"/>
        <end position="987"/>
    </location>
</feature>
<dbReference type="InterPro" id="IPR032675">
    <property type="entry name" value="LRR_dom_sf"/>
</dbReference>
<evidence type="ECO:0000313" key="12">
    <source>
        <dbReference type="Proteomes" id="UP000838412"/>
    </source>
</evidence>
<dbReference type="InterPro" id="IPR011706">
    <property type="entry name" value="Cu-oxidase_C"/>
</dbReference>
<feature type="domain" description="Plastocyanin-like" evidence="10">
    <location>
        <begin position="719"/>
        <end position="832"/>
    </location>
</feature>
<dbReference type="InterPro" id="IPR027417">
    <property type="entry name" value="P-loop_NTPase"/>
</dbReference>
<dbReference type="InterPro" id="IPR011707">
    <property type="entry name" value="Cu-oxidase-like_N"/>
</dbReference>
<dbReference type="InterPro" id="IPR008972">
    <property type="entry name" value="Cupredoxin"/>
</dbReference>
<dbReference type="Pfam" id="PF05729">
    <property type="entry name" value="NACHT"/>
    <property type="match status" value="1"/>
</dbReference>
<dbReference type="PROSITE" id="PS00079">
    <property type="entry name" value="MULTICOPPER_OXIDASE1"/>
    <property type="match status" value="2"/>
</dbReference>
<dbReference type="GO" id="GO:0004322">
    <property type="term" value="F:ferroxidase activity"/>
    <property type="evidence" value="ECO:0007669"/>
    <property type="project" value="UniProtKB-EC"/>
</dbReference>
<evidence type="ECO:0000256" key="1">
    <source>
        <dbReference type="ARBA" id="ARBA00010609"/>
    </source>
</evidence>
<name>A0A8J9ZRH9_BRALA</name>
<evidence type="ECO:0000256" key="3">
    <source>
        <dbReference type="ARBA" id="ARBA00022723"/>
    </source>
</evidence>
<evidence type="ECO:0000256" key="5">
    <source>
        <dbReference type="ARBA" id="ARBA00022840"/>
    </source>
</evidence>
<dbReference type="Pfam" id="PF00394">
    <property type="entry name" value="Cu-oxidase"/>
    <property type="match status" value="1"/>
</dbReference>
<dbReference type="Gene3D" id="3.80.10.10">
    <property type="entry name" value="Ribonuclease Inhibitor"/>
    <property type="match status" value="1"/>
</dbReference>